<gene>
    <name evidence="3" type="ORF">AB0C36_24735</name>
</gene>
<feature type="compositionally biased region" description="Low complexity" evidence="1">
    <location>
        <begin position="548"/>
        <end position="557"/>
    </location>
</feature>
<accession>A0ABV3DNF3</accession>
<keyword evidence="3" id="KW-0378">Hydrolase</keyword>
<feature type="region of interest" description="Disordered" evidence="1">
    <location>
        <begin position="523"/>
        <end position="557"/>
    </location>
</feature>
<feature type="transmembrane region" description="Helical" evidence="2">
    <location>
        <begin position="166"/>
        <end position="186"/>
    </location>
</feature>
<comment type="caution">
    <text evidence="3">The sequence shown here is derived from an EMBL/GenBank/DDBJ whole genome shotgun (WGS) entry which is preliminary data.</text>
</comment>
<evidence type="ECO:0000313" key="4">
    <source>
        <dbReference type="Proteomes" id="UP001551482"/>
    </source>
</evidence>
<protein>
    <submittedName>
        <fullName evidence="3">PrsW family glutamic-type intramembrane protease</fullName>
        <ecNumber evidence="3">3.4.-.-</ecNumber>
    </submittedName>
</protein>
<feature type="transmembrane region" description="Helical" evidence="2">
    <location>
        <begin position="130"/>
        <end position="154"/>
    </location>
</feature>
<keyword evidence="3" id="KW-0645">Protease</keyword>
<evidence type="ECO:0000313" key="3">
    <source>
        <dbReference type="EMBL" id="MEU8136704.1"/>
    </source>
</evidence>
<dbReference type="InterPro" id="IPR026898">
    <property type="entry name" value="PrsW"/>
</dbReference>
<feature type="transmembrane region" description="Helical" evidence="2">
    <location>
        <begin position="241"/>
        <end position="260"/>
    </location>
</feature>
<dbReference type="Proteomes" id="UP001551482">
    <property type="component" value="Unassembled WGS sequence"/>
</dbReference>
<dbReference type="RefSeq" id="WP_358357539.1">
    <property type="nucleotide sequence ID" value="NZ_JBEZFP010000069.1"/>
</dbReference>
<feature type="transmembrane region" description="Helical" evidence="2">
    <location>
        <begin position="215"/>
        <end position="234"/>
    </location>
</feature>
<keyword evidence="2" id="KW-1133">Transmembrane helix</keyword>
<feature type="transmembrane region" description="Helical" evidence="2">
    <location>
        <begin position="33"/>
        <end position="49"/>
    </location>
</feature>
<dbReference type="PANTHER" id="PTHR36844">
    <property type="entry name" value="PROTEASE PRSW"/>
    <property type="match status" value="1"/>
</dbReference>
<evidence type="ECO:0000256" key="1">
    <source>
        <dbReference type="SAM" id="MobiDB-lite"/>
    </source>
</evidence>
<dbReference type="EC" id="3.4.-.-" evidence="3"/>
<dbReference type="GO" id="GO:0008233">
    <property type="term" value="F:peptidase activity"/>
    <property type="evidence" value="ECO:0007669"/>
    <property type="project" value="UniProtKB-KW"/>
</dbReference>
<keyword evidence="2" id="KW-0812">Transmembrane</keyword>
<dbReference type="PANTHER" id="PTHR36844:SF1">
    <property type="entry name" value="PROTEASE PRSW"/>
    <property type="match status" value="1"/>
</dbReference>
<keyword evidence="4" id="KW-1185">Reference proteome</keyword>
<evidence type="ECO:0000256" key="2">
    <source>
        <dbReference type="SAM" id="Phobius"/>
    </source>
</evidence>
<dbReference type="GO" id="GO:0006508">
    <property type="term" value="P:proteolysis"/>
    <property type="evidence" value="ECO:0007669"/>
    <property type="project" value="UniProtKB-KW"/>
</dbReference>
<feature type="transmembrane region" description="Helical" evidence="2">
    <location>
        <begin position="272"/>
        <end position="291"/>
    </location>
</feature>
<dbReference type="EMBL" id="JBEZFP010000069">
    <property type="protein sequence ID" value="MEU8136704.1"/>
    <property type="molecule type" value="Genomic_DNA"/>
</dbReference>
<feature type="transmembrane region" description="Helical" evidence="2">
    <location>
        <begin position="61"/>
        <end position="80"/>
    </location>
</feature>
<organism evidence="3 4">
    <name type="scientific">Streptodolium elevatio</name>
    <dbReference type="NCBI Taxonomy" id="3157996"/>
    <lineage>
        <taxon>Bacteria</taxon>
        <taxon>Bacillati</taxon>
        <taxon>Actinomycetota</taxon>
        <taxon>Actinomycetes</taxon>
        <taxon>Kitasatosporales</taxon>
        <taxon>Streptomycetaceae</taxon>
        <taxon>Streptodolium</taxon>
    </lineage>
</organism>
<name>A0ABV3DNF3_9ACTN</name>
<proteinExistence type="predicted"/>
<keyword evidence="2" id="KW-0472">Membrane</keyword>
<feature type="transmembrane region" description="Helical" evidence="2">
    <location>
        <begin position="92"/>
        <end position="110"/>
    </location>
</feature>
<sequence length="557" mass="58608">MDTPDHALTAAGPSGGGTVRALRAFLAKPRNRIVVLGLLFAGCWITAAVKMSDVTGLDGLAVGIPLAAAPVPLVVGAFLLLARARPQPWQHLAFALSWGAGAGALAALYANSWSIDAIVDRSGEYQGELLGLTVVAPFVEELAKGAAVLLLLLFRRPWFRGPLDGLVLAATTAAGFAFTENVLYFGRAFGEGSDEGDAAAQTAAIFLGRAILTPFAHPLFTAATGLALGIAVLLRNRSRAVLVALGGYLVAVGLHSAWNGSAWKTTVDDEPAIMLSVYFLVMAPLLAGVFVTGHKLRGAQLDAVRTQLPHYVGAGWFSWNEPYVLGSVADRNRQRRAALALYGKPGERAARQYHWNATALAELRRSAVRGGVTAEEFTPQERVFLDRLWELRHALGEVPERTMPTPRWGPMPTYGWTQAAAWPQYGPAGVPQAAGPPYAANPYAAPAPAAAFAAHQYGGAYPYSAHPYSAHPYSAQLYPAHLYAANPYTAHPYAAHLYAPAHAYAAVPHAGAAHAVVPPGWSVRPPLAADSQPAAPNPVDAVPPKPSAAPASEPTGG</sequence>
<reference evidence="3 4" key="1">
    <citation type="submission" date="2024-06" db="EMBL/GenBank/DDBJ databases">
        <title>The Natural Products Discovery Center: Release of the First 8490 Sequenced Strains for Exploring Actinobacteria Biosynthetic Diversity.</title>
        <authorList>
            <person name="Kalkreuter E."/>
            <person name="Kautsar S.A."/>
            <person name="Yang D."/>
            <person name="Bader C.D."/>
            <person name="Teijaro C.N."/>
            <person name="Fluegel L."/>
            <person name="Davis C.M."/>
            <person name="Simpson J.R."/>
            <person name="Lauterbach L."/>
            <person name="Steele A.D."/>
            <person name="Gui C."/>
            <person name="Meng S."/>
            <person name="Li G."/>
            <person name="Viehrig K."/>
            <person name="Ye F."/>
            <person name="Su P."/>
            <person name="Kiefer A.F."/>
            <person name="Nichols A."/>
            <person name="Cepeda A.J."/>
            <person name="Yan W."/>
            <person name="Fan B."/>
            <person name="Jiang Y."/>
            <person name="Adhikari A."/>
            <person name="Zheng C.-J."/>
            <person name="Schuster L."/>
            <person name="Cowan T.M."/>
            <person name="Smanski M.J."/>
            <person name="Chevrette M.G."/>
            <person name="De Carvalho L.P.S."/>
            <person name="Shen B."/>
        </authorList>
    </citation>
    <scope>NUCLEOTIDE SEQUENCE [LARGE SCALE GENOMIC DNA]</scope>
    <source>
        <strain evidence="3 4">NPDC048946</strain>
    </source>
</reference>
<dbReference type="Pfam" id="PF13367">
    <property type="entry name" value="PrsW-protease"/>
    <property type="match status" value="1"/>
</dbReference>